<sequence length="348" mass="38932">MGIQTFASTKSTRRRSGHDCLFHRCSYICGVKPLWERSHLFLSAMAIVTAKLCALPLSLSVVCSSKEANSVKVREDWRKRSRPIPPGGTYPAKDHCSQCGLCDTYYVAHVKNACAFLGDGMSRIESLEPVVHGRGRKGDSLDEAYFGVYEELLYARKIKPVEGAQWTGIVTTIAIEMLKAGMVEAVVCVQSDPEDRLSPRPVLARTPEEVLAAKGVKPTLSPNLNTLALVESICGWEECEGLAFTVIKLSCAYGSEGLPRKSFWKNMVTGKFVLRGDHSWPNEVKSDDSDVRLWDFTIKDLEVDNGRREGLDKFLKAASSEPETVLHYEFMQDYKVWLFLYVLLQCAY</sequence>
<organism evidence="2 3">
    <name type="scientific">Ilex paraguariensis</name>
    <name type="common">yerba mate</name>
    <dbReference type="NCBI Taxonomy" id="185542"/>
    <lineage>
        <taxon>Eukaryota</taxon>
        <taxon>Viridiplantae</taxon>
        <taxon>Streptophyta</taxon>
        <taxon>Embryophyta</taxon>
        <taxon>Tracheophyta</taxon>
        <taxon>Spermatophyta</taxon>
        <taxon>Magnoliopsida</taxon>
        <taxon>eudicotyledons</taxon>
        <taxon>Gunneridae</taxon>
        <taxon>Pentapetalae</taxon>
        <taxon>asterids</taxon>
        <taxon>campanulids</taxon>
        <taxon>Aquifoliales</taxon>
        <taxon>Aquifoliaceae</taxon>
        <taxon>Ilex</taxon>
    </lineage>
</organism>
<evidence type="ECO:0000313" key="3">
    <source>
        <dbReference type="Proteomes" id="UP001642360"/>
    </source>
</evidence>
<comment type="caution">
    <text evidence="2">The sequence shown here is derived from an EMBL/GenBank/DDBJ whole genome shotgun (WGS) entry which is preliminary data.</text>
</comment>
<dbReference type="InterPro" id="IPR011254">
    <property type="entry name" value="Prismane-like_sf"/>
</dbReference>
<feature type="domain" description="Coenzyme F420 hydrogenase/dehydrogenase beta subunit N-terminal" evidence="1">
    <location>
        <begin position="153"/>
        <end position="227"/>
    </location>
</feature>
<dbReference type="SUPFAM" id="SSF56821">
    <property type="entry name" value="Prismane protein-like"/>
    <property type="match status" value="1"/>
</dbReference>
<dbReference type="Proteomes" id="UP001642360">
    <property type="component" value="Unassembled WGS sequence"/>
</dbReference>
<dbReference type="InterPro" id="IPR045220">
    <property type="entry name" value="FRHB/FDHB/HCAR-like"/>
</dbReference>
<evidence type="ECO:0000313" key="2">
    <source>
        <dbReference type="EMBL" id="CAK9184257.1"/>
    </source>
</evidence>
<reference evidence="2 3" key="1">
    <citation type="submission" date="2024-02" db="EMBL/GenBank/DDBJ databases">
        <authorList>
            <person name="Vignale AGUSTIN F."/>
            <person name="Sosa J E."/>
            <person name="Modenutti C."/>
        </authorList>
    </citation>
    <scope>NUCLEOTIDE SEQUENCE [LARGE SCALE GENOMIC DNA]</scope>
</reference>
<dbReference type="GO" id="GO:0003824">
    <property type="term" value="F:catalytic activity"/>
    <property type="evidence" value="ECO:0007669"/>
    <property type="project" value="UniProtKB-ARBA"/>
</dbReference>
<proteinExistence type="predicted"/>
<keyword evidence="3" id="KW-1185">Reference proteome</keyword>
<dbReference type="AlphaFoldDB" id="A0ABC8UTI1"/>
<dbReference type="PANTHER" id="PTHR31332:SF0">
    <property type="entry name" value="7-HYDROXYMETHYL CHLOROPHYLL A REDUCTASE, CHLOROPLASTIC"/>
    <property type="match status" value="1"/>
</dbReference>
<dbReference type="EMBL" id="CAUOFW020008902">
    <property type="protein sequence ID" value="CAK9184257.1"/>
    <property type="molecule type" value="Genomic_DNA"/>
</dbReference>
<accession>A0ABC8UTI1</accession>
<protein>
    <recommendedName>
        <fullName evidence="1">Coenzyme F420 hydrogenase/dehydrogenase beta subunit N-terminal domain-containing protein</fullName>
    </recommendedName>
</protein>
<dbReference type="PANTHER" id="PTHR31332">
    <property type="entry name" value="7-HYDROXYMETHYL CHLOROPHYLL A REDUCTASE, CHLOROPLASTIC"/>
    <property type="match status" value="1"/>
</dbReference>
<dbReference type="Pfam" id="PF04422">
    <property type="entry name" value="FrhB_FdhB_N"/>
    <property type="match status" value="1"/>
</dbReference>
<dbReference type="InterPro" id="IPR007516">
    <property type="entry name" value="Co_F420_Hydgase/DH_bsu_N"/>
</dbReference>
<gene>
    <name evidence="2" type="ORF">ILEXP_LOCUS54560</name>
</gene>
<name>A0ABC8UTI1_9AQUA</name>
<evidence type="ECO:0000259" key="1">
    <source>
        <dbReference type="Pfam" id="PF04422"/>
    </source>
</evidence>